<evidence type="ECO:0000259" key="5">
    <source>
        <dbReference type="PROSITE" id="PS50931"/>
    </source>
</evidence>
<dbReference type="SUPFAM" id="SSF53850">
    <property type="entry name" value="Periplasmic binding protein-like II"/>
    <property type="match status" value="1"/>
</dbReference>
<dbReference type="RefSeq" id="WP_379954055.1">
    <property type="nucleotide sequence ID" value="NZ_JAUYVI010000001.1"/>
</dbReference>
<dbReference type="Gene3D" id="1.10.10.10">
    <property type="entry name" value="Winged helix-like DNA-binding domain superfamily/Winged helix DNA-binding domain"/>
    <property type="match status" value="1"/>
</dbReference>
<dbReference type="CDD" id="cd08460">
    <property type="entry name" value="PBP2_DntR_like_1"/>
    <property type="match status" value="1"/>
</dbReference>
<gene>
    <name evidence="6" type="ORF">Q8A70_03270</name>
</gene>
<comment type="similarity">
    <text evidence="1">Belongs to the LysR transcriptional regulatory family.</text>
</comment>
<organism evidence="6 7">
    <name type="scientific">Dongia sedimenti</name>
    <dbReference type="NCBI Taxonomy" id="3064282"/>
    <lineage>
        <taxon>Bacteria</taxon>
        <taxon>Pseudomonadati</taxon>
        <taxon>Pseudomonadota</taxon>
        <taxon>Alphaproteobacteria</taxon>
        <taxon>Rhodospirillales</taxon>
        <taxon>Dongiaceae</taxon>
        <taxon>Dongia</taxon>
    </lineage>
</organism>
<reference evidence="7" key="1">
    <citation type="submission" date="2023-08" db="EMBL/GenBank/DDBJ databases">
        <title>Rhodospirillaceae gen. nov., a novel taxon isolated from the Yangtze River Yuezi River estuary sludge.</title>
        <authorList>
            <person name="Ruan L."/>
        </authorList>
    </citation>
    <scope>NUCLEOTIDE SEQUENCE [LARGE SCALE GENOMIC DNA]</scope>
    <source>
        <strain evidence="7">R-7</strain>
    </source>
</reference>
<dbReference type="Pfam" id="PF00126">
    <property type="entry name" value="HTH_1"/>
    <property type="match status" value="1"/>
</dbReference>
<protein>
    <submittedName>
        <fullName evidence="6">LysR family transcriptional regulator</fullName>
    </submittedName>
</protein>
<keyword evidence="7" id="KW-1185">Reference proteome</keyword>
<dbReference type="PROSITE" id="PS50931">
    <property type="entry name" value="HTH_LYSR"/>
    <property type="match status" value="1"/>
</dbReference>
<keyword evidence="3" id="KW-0238">DNA-binding</keyword>
<dbReference type="InterPro" id="IPR050389">
    <property type="entry name" value="LysR-type_TF"/>
</dbReference>
<dbReference type="PANTHER" id="PTHR30118:SF15">
    <property type="entry name" value="TRANSCRIPTIONAL REGULATORY PROTEIN"/>
    <property type="match status" value="1"/>
</dbReference>
<keyword evidence="2" id="KW-0805">Transcription regulation</keyword>
<dbReference type="InterPro" id="IPR036388">
    <property type="entry name" value="WH-like_DNA-bd_sf"/>
</dbReference>
<dbReference type="PANTHER" id="PTHR30118">
    <property type="entry name" value="HTH-TYPE TRANSCRIPTIONAL REGULATOR LEUO-RELATED"/>
    <property type="match status" value="1"/>
</dbReference>
<evidence type="ECO:0000256" key="1">
    <source>
        <dbReference type="ARBA" id="ARBA00009437"/>
    </source>
</evidence>
<dbReference type="Pfam" id="PF03466">
    <property type="entry name" value="LysR_substrate"/>
    <property type="match status" value="1"/>
</dbReference>
<evidence type="ECO:0000256" key="3">
    <source>
        <dbReference type="ARBA" id="ARBA00023125"/>
    </source>
</evidence>
<keyword evidence="4" id="KW-0804">Transcription</keyword>
<evidence type="ECO:0000256" key="2">
    <source>
        <dbReference type="ARBA" id="ARBA00023015"/>
    </source>
</evidence>
<dbReference type="Proteomes" id="UP001230156">
    <property type="component" value="Unassembled WGS sequence"/>
</dbReference>
<comment type="caution">
    <text evidence="6">The sequence shown here is derived from an EMBL/GenBank/DDBJ whole genome shotgun (WGS) entry which is preliminary data.</text>
</comment>
<evidence type="ECO:0000256" key="4">
    <source>
        <dbReference type="ARBA" id="ARBA00023163"/>
    </source>
</evidence>
<dbReference type="EMBL" id="JAUYVI010000001">
    <property type="protein sequence ID" value="MDQ7246665.1"/>
    <property type="molecule type" value="Genomic_DNA"/>
</dbReference>
<name>A0ABU0YG07_9PROT</name>
<feature type="domain" description="HTH lysR-type" evidence="5">
    <location>
        <begin position="16"/>
        <end position="73"/>
    </location>
</feature>
<accession>A0ABU0YG07</accession>
<proteinExistence type="inferred from homology"/>
<dbReference type="InterPro" id="IPR005119">
    <property type="entry name" value="LysR_subst-bd"/>
</dbReference>
<dbReference type="SUPFAM" id="SSF46785">
    <property type="entry name" value="Winged helix' DNA-binding domain"/>
    <property type="match status" value="1"/>
</dbReference>
<sequence>MATGVARMVLWAMAEIDFNLLTALEALLAEGTVAGAARRLHLSESAMSRTLARLRAATGDPILVRAGRDMVPTPRAEALRREVGALTQAVRNVLQPDGAALDPAGLDRVFAIRANESFAETFAAPLVTALALSAPKVRLHFVPKPDKDATPLREGRIDLDIGVMGAEAGPELRVQSLYRDRFLGVAREGHPLFDAAITPERYAGFGHVMSARRANKESPVDTGLAALGLEQRIDAVVQSFPAALAVVSRSDLLSLAPETYLVSVMEFRRGLRSFPLPVETKPITVSLMWHPRVDADPAHRWLRGVILETCGKHS</sequence>
<evidence type="ECO:0000313" key="6">
    <source>
        <dbReference type="EMBL" id="MDQ7246665.1"/>
    </source>
</evidence>
<dbReference type="InterPro" id="IPR000847">
    <property type="entry name" value="LysR_HTH_N"/>
</dbReference>
<dbReference type="InterPro" id="IPR036390">
    <property type="entry name" value="WH_DNA-bd_sf"/>
</dbReference>
<evidence type="ECO:0000313" key="7">
    <source>
        <dbReference type="Proteomes" id="UP001230156"/>
    </source>
</evidence>
<dbReference type="Gene3D" id="3.40.190.10">
    <property type="entry name" value="Periplasmic binding protein-like II"/>
    <property type="match status" value="2"/>
</dbReference>